<feature type="signal peptide" evidence="3">
    <location>
        <begin position="1"/>
        <end position="20"/>
    </location>
</feature>
<comment type="caution">
    <text evidence="4">The sequence shown here is derived from an EMBL/GenBank/DDBJ whole genome shotgun (WGS) entry which is preliminary data.</text>
</comment>
<accession>A0AAE1BV48</accession>
<evidence type="ECO:0000256" key="3">
    <source>
        <dbReference type="SAM" id="SignalP"/>
    </source>
</evidence>
<feature type="transmembrane region" description="Helical" evidence="2">
    <location>
        <begin position="70"/>
        <end position="92"/>
    </location>
</feature>
<dbReference type="AlphaFoldDB" id="A0AAE1BV48"/>
<keyword evidence="2" id="KW-1133">Transmembrane helix</keyword>
<name>A0AAE1BV48_PETCI</name>
<gene>
    <name evidence="4" type="ORF">Pcinc_036232</name>
</gene>
<reference evidence="4" key="1">
    <citation type="submission" date="2023-10" db="EMBL/GenBank/DDBJ databases">
        <title>Genome assemblies of two species of porcelain crab, Petrolisthes cinctipes and Petrolisthes manimaculis (Anomura: Porcellanidae).</title>
        <authorList>
            <person name="Angst P."/>
        </authorList>
    </citation>
    <scope>NUCLEOTIDE SEQUENCE</scope>
    <source>
        <strain evidence="4">PB745_01</strain>
        <tissue evidence="4">Gill</tissue>
    </source>
</reference>
<dbReference type="EMBL" id="JAWQEG010005587">
    <property type="protein sequence ID" value="KAK3857521.1"/>
    <property type="molecule type" value="Genomic_DNA"/>
</dbReference>
<feature type="chain" id="PRO_5042264625" evidence="3">
    <location>
        <begin position="21"/>
        <end position="196"/>
    </location>
</feature>
<proteinExistence type="predicted"/>
<dbReference type="Proteomes" id="UP001286313">
    <property type="component" value="Unassembled WGS sequence"/>
</dbReference>
<protein>
    <submittedName>
        <fullName evidence="4">Uncharacterized protein</fullName>
    </submittedName>
</protein>
<evidence type="ECO:0000313" key="5">
    <source>
        <dbReference type="Proteomes" id="UP001286313"/>
    </source>
</evidence>
<sequence length="196" mass="21250">MKRALVVGLVAVASFVFAMGEEKADPILEAADSQPIVGDEAENKNSESAVVGEVDKNRFIGRYSTTTETAVVMVTSTVFFSCLSGTSAALCLGRRRKRALRSNISFDQERNDRALETSQVEETASLAEQGDAVMPPREKAESTVSGSSRLLGFQVWTRVRSTTTVTMIFTDTNTTIRLSFYCQAGLAQLPTFNCVG</sequence>
<feature type="region of interest" description="Disordered" evidence="1">
    <location>
        <begin position="111"/>
        <end position="145"/>
    </location>
</feature>
<organism evidence="4 5">
    <name type="scientific">Petrolisthes cinctipes</name>
    <name type="common">Flat porcelain crab</name>
    <dbReference type="NCBI Taxonomy" id="88211"/>
    <lineage>
        <taxon>Eukaryota</taxon>
        <taxon>Metazoa</taxon>
        <taxon>Ecdysozoa</taxon>
        <taxon>Arthropoda</taxon>
        <taxon>Crustacea</taxon>
        <taxon>Multicrustacea</taxon>
        <taxon>Malacostraca</taxon>
        <taxon>Eumalacostraca</taxon>
        <taxon>Eucarida</taxon>
        <taxon>Decapoda</taxon>
        <taxon>Pleocyemata</taxon>
        <taxon>Anomura</taxon>
        <taxon>Galatheoidea</taxon>
        <taxon>Porcellanidae</taxon>
        <taxon>Petrolisthes</taxon>
    </lineage>
</organism>
<keyword evidence="5" id="KW-1185">Reference proteome</keyword>
<keyword evidence="2" id="KW-0812">Transmembrane</keyword>
<evidence type="ECO:0000313" key="4">
    <source>
        <dbReference type="EMBL" id="KAK3857521.1"/>
    </source>
</evidence>
<keyword evidence="2" id="KW-0472">Membrane</keyword>
<evidence type="ECO:0000256" key="2">
    <source>
        <dbReference type="SAM" id="Phobius"/>
    </source>
</evidence>
<evidence type="ECO:0000256" key="1">
    <source>
        <dbReference type="SAM" id="MobiDB-lite"/>
    </source>
</evidence>
<keyword evidence="3" id="KW-0732">Signal</keyword>